<gene>
    <name evidence="1" type="ORF">OCBIM_22039499mg</name>
</gene>
<protein>
    <submittedName>
        <fullName evidence="1">Uncharacterized protein</fullName>
    </submittedName>
</protein>
<reference evidence="1" key="1">
    <citation type="submission" date="2015-07" db="EMBL/GenBank/DDBJ databases">
        <title>MeaNS - Measles Nucleotide Surveillance Program.</title>
        <authorList>
            <person name="Tran T."/>
            <person name="Druce J."/>
        </authorList>
    </citation>
    <scope>NUCLEOTIDE SEQUENCE</scope>
    <source>
        <strain evidence="1">UCB-OBI-ISO-001</strain>
        <tissue evidence="1">Gonad</tissue>
    </source>
</reference>
<name>A0A0L8G5S9_OCTBM</name>
<sequence>MKKMEIHTSTELNIYFIIYKLSTNFYFLHPLFYCTQYRQGRIVEVLNNC</sequence>
<proteinExistence type="predicted"/>
<organism evidence="1">
    <name type="scientific">Octopus bimaculoides</name>
    <name type="common">California two-spotted octopus</name>
    <dbReference type="NCBI Taxonomy" id="37653"/>
    <lineage>
        <taxon>Eukaryota</taxon>
        <taxon>Metazoa</taxon>
        <taxon>Spiralia</taxon>
        <taxon>Lophotrochozoa</taxon>
        <taxon>Mollusca</taxon>
        <taxon>Cephalopoda</taxon>
        <taxon>Coleoidea</taxon>
        <taxon>Octopodiformes</taxon>
        <taxon>Octopoda</taxon>
        <taxon>Incirrata</taxon>
        <taxon>Octopodidae</taxon>
        <taxon>Octopus</taxon>
    </lineage>
</organism>
<accession>A0A0L8G5S9</accession>
<dbReference type="AlphaFoldDB" id="A0A0L8G5S9"/>
<evidence type="ECO:0000313" key="1">
    <source>
        <dbReference type="EMBL" id="KOF72392.1"/>
    </source>
</evidence>
<dbReference type="EMBL" id="KQ423678">
    <property type="protein sequence ID" value="KOF72392.1"/>
    <property type="molecule type" value="Genomic_DNA"/>
</dbReference>